<gene>
    <name evidence="2" type="ORF">BECKLPF1236A_GA0070988_100494</name>
    <name evidence="3" type="ORF">BECKLPF1236C_GA0070990_100416</name>
</gene>
<name>A0A450W260_9GAMM</name>
<accession>A0A450W260</accession>
<feature type="region of interest" description="Disordered" evidence="1">
    <location>
        <begin position="1"/>
        <end position="36"/>
    </location>
</feature>
<dbReference type="EMBL" id="CAADFP010000041">
    <property type="protein sequence ID" value="VFK27000.1"/>
    <property type="molecule type" value="Genomic_DNA"/>
</dbReference>
<evidence type="ECO:0000313" key="2">
    <source>
        <dbReference type="EMBL" id="VFK11109.1"/>
    </source>
</evidence>
<protein>
    <submittedName>
        <fullName evidence="2">Uncharacterized protein</fullName>
    </submittedName>
</protein>
<feature type="compositionally biased region" description="Basic residues" evidence="1">
    <location>
        <begin position="26"/>
        <end position="36"/>
    </location>
</feature>
<sequence length="166" mass="18949">MTERVAFSSIPGARYRSSSSNPPRSNRGKHPPNRFVRNIRKPCHDPLEPSPKHLIEERLARRWGIIKGGIAQKSGTIDILAYTCPGFVMISSCGRSPDAFSRMVKNMLARSNRIQTGCSLRRRRFFRSFYFSDTQPGKSGTKKVDEIPLLWILGFFDRFVQDFPGK</sequence>
<dbReference type="AlphaFoldDB" id="A0A450W260"/>
<dbReference type="EMBL" id="CAADFM010000049">
    <property type="protein sequence ID" value="VFK11109.1"/>
    <property type="molecule type" value="Genomic_DNA"/>
</dbReference>
<feature type="compositionally biased region" description="Low complexity" evidence="1">
    <location>
        <begin position="16"/>
        <end position="25"/>
    </location>
</feature>
<evidence type="ECO:0000313" key="3">
    <source>
        <dbReference type="EMBL" id="VFK27000.1"/>
    </source>
</evidence>
<organism evidence="2">
    <name type="scientific">Candidatus Kentrum sp. LPFa</name>
    <dbReference type="NCBI Taxonomy" id="2126335"/>
    <lineage>
        <taxon>Bacteria</taxon>
        <taxon>Pseudomonadati</taxon>
        <taxon>Pseudomonadota</taxon>
        <taxon>Gammaproteobacteria</taxon>
        <taxon>Candidatus Kentrum</taxon>
    </lineage>
</organism>
<proteinExistence type="predicted"/>
<reference evidence="2" key="1">
    <citation type="submission" date="2019-02" db="EMBL/GenBank/DDBJ databases">
        <authorList>
            <person name="Gruber-Vodicka R. H."/>
            <person name="Seah K. B. B."/>
        </authorList>
    </citation>
    <scope>NUCLEOTIDE SEQUENCE</scope>
    <source>
        <strain evidence="2">BECK_S312</strain>
        <strain evidence="3">BECK_S426</strain>
    </source>
</reference>
<evidence type="ECO:0000256" key="1">
    <source>
        <dbReference type="SAM" id="MobiDB-lite"/>
    </source>
</evidence>